<reference evidence="2" key="1">
    <citation type="journal article" date="2014" name="Front. Microbiol.">
        <title>High frequency of phylogenetically diverse reductive dehalogenase-homologous genes in deep subseafloor sedimentary metagenomes.</title>
        <authorList>
            <person name="Kawai M."/>
            <person name="Futagami T."/>
            <person name="Toyoda A."/>
            <person name="Takaki Y."/>
            <person name="Nishi S."/>
            <person name="Hori S."/>
            <person name="Arai W."/>
            <person name="Tsubouchi T."/>
            <person name="Morono Y."/>
            <person name="Uchiyama I."/>
            <person name="Ito T."/>
            <person name="Fujiyama A."/>
            <person name="Inagaki F."/>
            <person name="Takami H."/>
        </authorList>
    </citation>
    <scope>NUCLEOTIDE SEQUENCE</scope>
    <source>
        <strain evidence="2">Expedition CK06-06</strain>
    </source>
</reference>
<organism evidence="2">
    <name type="scientific">marine sediment metagenome</name>
    <dbReference type="NCBI Taxonomy" id="412755"/>
    <lineage>
        <taxon>unclassified sequences</taxon>
        <taxon>metagenomes</taxon>
        <taxon>ecological metagenomes</taxon>
    </lineage>
</organism>
<dbReference type="AlphaFoldDB" id="X0UTR3"/>
<evidence type="ECO:0000259" key="1">
    <source>
        <dbReference type="Pfam" id="PF10105"/>
    </source>
</evidence>
<dbReference type="EMBL" id="BARS01020608">
    <property type="protein sequence ID" value="GAG09244.1"/>
    <property type="molecule type" value="Genomic_DNA"/>
</dbReference>
<feature type="domain" description="DUF2344" evidence="1">
    <location>
        <begin position="8"/>
        <end position="82"/>
    </location>
</feature>
<protein>
    <recommendedName>
        <fullName evidence="1">DUF2344 domain-containing protein</fullName>
    </recommendedName>
</protein>
<gene>
    <name evidence="2" type="ORF">S01H1_33198</name>
</gene>
<evidence type="ECO:0000313" key="2">
    <source>
        <dbReference type="EMBL" id="GAG09244.1"/>
    </source>
</evidence>
<accession>X0UTR3</accession>
<dbReference type="NCBIfam" id="TIGR03936">
    <property type="entry name" value="sam_1_link_chp"/>
    <property type="match status" value="1"/>
</dbReference>
<comment type="caution">
    <text evidence="2">The sequence shown here is derived from an EMBL/GenBank/DDBJ whole genome shotgun (WGS) entry which is preliminary data.</text>
</comment>
<dbReference type="InterPro" id="IPR018768">
    <property type="entry name" value="DUF2344"/>
</dbReference>
<dbReference type="Pfam" id="PF10105">
    <property type="entry name" value="DUF2344"/>
    <property type="match status" value="1"/>
</dbReference>
<feature type="non-terminal residue" evidence="2">
    <location>
        <position position="87"/>
    </location>
</feature>
<name>X0UTR3_9ZZZZ</name>
<proteinExistence type="predicted"/>
<sequence>MIDKESIRYNATFEKKGSMVYISHLDLMTLFRRAIRRANLPFVLTKGFTPRVKISMPKALKVGSESTSEEMSFWLEEKNEPEGRIQA</sequence>